<comment type="caution">
    <text evidence="3">The sequence shown here is derived from an EMBL/GenBank/DDBJ whole genome shotgun (WGS) entry which is preliminary data.</text>
</comment>
<dbReference type="AlphaFoldDB" id="A0A512JPI1"/>
<gene>
    <name evidence="3" type="ORF">MGN01_37150</name>
</gene>
<feature type="region of interest" description="Disordered" evidence="1">
    <location>
        <begin position="63"/>
        <end position="199"/>
    </location>
</feature>
<evidence type="ECO:0000313" key="3">
    <source>
        <dbReference type="EMBL" id="GEP11870.1"/>
    </source>
</evidence>
<evidence type="ECO:0000313" key="4">
    <source>
        <dbReference type="Proteomes" id="UP000321750"/>
    </source>
</evidence>
<keyword evidence="4" id="KW-1185">Reference proteome</keyword>
<accession>A0A512JPI1</accession>
<evidence type="ECO:0000256" key="1">
    <source>
        <dbReference type="SAM" id="MobiDB-lite"/>
    </source>
</evidence>
<evidence type="ECO:0000256" key="2">
    <source>
        <dbReference type="SAM" id="Phobius"/>
    </source>
</evidence>
<organism evidence="3 4">
    <name type="scientific">Methylobacterium gnaphalii</name>
    <dbReference type="NCBI Taxonomy" id="1010610"/>
    <lineage>
        <taxon>Bacteria</taxon>
        <taxon>Pseudomonadati</taxon>
        <taxon>Pseudomonadota</taxon>
        <taxon>Alphaproteobacteria</taxon>
        <taxon>Hyphomicrobiales</taxon>
        <taxon>Methylobacteriaceae</taxon>
        <taxon>Methylobacterium</taxon>
    </lineage>
</organism>
<keyword evidence="2" id="KW-0812">Transmembrane</keyword>
<sequence length="281" mass="29720">MSMSQQSPPKSALSKPESFISETWRHRFFRRYGWVIWLTAACGLLGLGGVIFLASRQRPTVEPSQTVALPKTNGPAAPPSSSPSPPAPSPPPAQVPAKSDPWTPWKAAESRRVVEEGASIPEQIADLPPPALEPQAEPPASSAEAASPESTGTAKAAEPADAAAQAPGKPETIGSGEDAKDSDSDSLVPSEKIQEADRYLGRGQITIARYIYEEAFKAGDVLGAIGMAKSYDPAHLKSIRSRAVGNSQKAALWYGRAAEMSARVRSPRDRAAPSESSNDAR</sequence>
<keyword evidence="2" id="KW-1133">Transmembrane helix</keyword>
<reference evidence="3 4" key="1">
    <citation type="submission" date="2019-07" db="EMBL/GenBank/DDBJ databases">
        <title>Whole genome shotgun sequence of Methylobacterium gnaphalii NBRC 107716.</title>
        <authorList>
            <person name="Hosoyama A."/>
            <person name="Uohara A."/>
            <person name="Ohji S."/>
            <person name="Ichikawa N."/>
        </authorList>
    </citation>
    <scope>NUCLEOTIDE SEQUENCE [LARGE SCALE GENOMIC DNA]</scope>
    <source>
        <strain evidence="3 4">NBRC 107716</strain>
    </source>
</reference>
<name>A0A512JPI1_9HYPH</name>
<dbReference type="Proteomes" id="UP000321750">
    <property type="component" value="Unassembled WGS sequence"/>
</dbReference>
<dbReference type="EMBL" id="BJZV01000024">
    <property type="protein sequence ID" value="GEP11870.1"/>
    <property type="molecule type" value="Genomic_DNA"/>
</dbReference>
<feature type="transmembrane region" description="Helical" evidence="2">
    <location>
        <begin position="34"/>
        <end position="54"/>
    </location>
</feature>
<feature type="compositionally biased region" description="Low complexity" evidence="1">
    <location>
        <begin position="133"/>
        <end position="166"/>
    </location>
</feature>
<keyword evidence="2" id="KW-0472">Membrane</keyword>
<protein>
    <submittedName>
        <fullName evidence="3">Uncharacterized protein</fullName>
    </submittedName>
</protein>
<feature type="compositionally biased region" description="Pro residues" evidence="1">
    <location>
        <begin position="76"/>
        <end position="94"/>
    </location>
</feature>
<feature type="compositionally biased region" description="Basic and acidic residues" evidence="1">
    <location>
        <begin position="266"/>
        <end position="281"/>
    </location>
</feature>
<proteinExistence type="predicted"/>
<feature type="region of interest" description="Disordered" evidence="1">
    <location>
        <begin position="261"/>
        <end position="281"/>
    </location>
</feature>